<feature type="compositionally biased region" description="Acidic residues" evidence="1">
    <location>
        <begin position="226"/>
        <end position="237"/>
    </location>
</feature>
<protein>
    <submittedName>
        <fullName evidence="2">Uncharacterized protein</fullName>
    </submittedName>
</protein>
<feature type="compositionally biased region" description="Basic and acidic residues" evidence="1">
    <location>
        <begin position="9"/>
        <end position="18"/>
    </location>
</feature>
<keyword evidence="3" id="KW-1185">Reference proteome</keyword>
<reference evidence="2" key="1">
    <citation type="submission" date="2021-09" db="EMBL/GenBank/DDBJ databases">
        <authorList>
            <consortium name="AG Swart"/>
            <person name="Singh M."/>
            <person name="Singh A."/>
            <person name="Seah K."/>
            <person name="Emmerich C."/>
        </authorList>
    </citation>
    <scope>NUCLEOTIDE SEQUENCE</scope>
    <source>
        <strain evidence="2">ATCC30299</strain>
    </source>
</reference>
<name>A0AAU9J7U9_9CILI</name>
<proteinExistence type="predicted"/>
<feature type="region of interest" description="Disordered" evidence="1">
    <location>
        <begin position="218"/>
        <end position="243"/>
    </location>
</feature>
<dbReference type="AlphaFoldDB" id="A0AAU9J7U9"/>
<evidence type="ECO:0000313" key="3">
    <source>
        <dbReference type="Proteomes" id="UP001162131"/>
    </source>
</evidence>
<dbReference type="EMBL" id="CAJZBQ010000030">
    <property type="protein sequence ID" value="CAG9322297.1"/>
    <property type="molecule type" value="Genomic_DNA"/>
</dbReference>
<accession>A0AAU9J7U9</accession>
<evidence type="ECO:0000313" key="2">
    <source>
        <dbReference type="EMBL" id="CAG9322297.1"/>
    </source>
</evidence>
<feature type="region of interest" description="Disordered" evidence="1">
    <location>
        <begin position="1"/>
        <end position="32"/>
    </location>
</feature>
<evidence type="ECO:0000256" key="1">
    <source>
        <dbReference type="SAM" id="MobiDB-lite"/>
    </source>
</evidence>
<sequence length="353" mass="39886">MSKNSSDQETVKKSSIDRPRRKPQKKLKIEEEVSLDNEEEEYHLKEYEAIRSEYTEFSLSNTIINILYKVVQTSACLNAAYKKAAMKQLISAAKDLALNEMEASLWTIYLQKIDWKSLSSTCYLDLLFAAYASKSYLNENLKPFNVYLEKMNANFLKSYESWHSTHKHLLKIDSKEINNRFKEYSKPYLGLGEVQIIDYNHCVDDILRIAMDSSVKEEKEEKLENIEDGEGGEESETNENSPGKVTIGKIVKEEISASPIFGLDALSPLPPEEISKDKNQISFDSFVNPIPKLGEIPDFPVFGDGTPGFGRTPSINTPGLPTLTPNFSSVLSPGYSPLIFKNSAFNGFPNFNE</sequence>
<gene>
    <name evidence="2" type="ORF">BSTOLATCC_MIC30670</name>
</gene>
<comment type="caution">
    <text evidence="2">The sequence shown here is derived from an EMBL/GenBank/DDBJ whole genome shotgun (WGS) entry which is preliminary data.</text>
</comment>
<organism evidence="2 3">
    <name type="scientific">Blepharisma stoltei</name>
    <dbReference type="NCBI Taxonomy" id="1481888"/>
    <lineage>
        <taxon>Eukaryota</taxon>
        <taxon>Sar</taxon>
        <taxon>Alveolata</taxon>
        <taxon>Ciliophora</taxon>
        <taxon>Postciliodesmatophora</taxon>
        <taxon>Heterotrichea</taxon>
        <taxon>Heterotrichida</taxon>
        <taxon>Blepharismidae</taxon>
        <taxon>Blepharisma</taxon>
    </lineage>
</organism>
<dbReference type="Proteomes" id="UP001162131">
    <property type="component" value="Unassembled WGS sequence"/>
</dbReference>